<dbReference type="AlphaFoldDB" id="A0A914D2U3"/>
<dbReference type="PRINTS" id="PR00119">
    <property type="entry name" value="CATATPASE"/>
</dbReference>
<dbReference type="PANTHER" id="PTHR43294:SF21">
    <property type="entry name" value="CATION TRANSPORTING ATPASE"/>
    <property type="match status" value="1"/>
</dbReference>
<evidence type="ECO:0000256" key="4">
    <source>
        <dbReference type="ARBA" id="ARBA00022741"/>
    </source>
</evidence>
<dbReference type="GO" id="GO:0016887">
    <property type="term" value="F:ATP hydrolysis activity"/>
    <property type="evidence" value="ECO:0007669"/>
    <property type="project" value="InterPro"/>
</dbReference>
<dbReference type="InterPro" id="IPR050510">
    <property type="entry name" value="Cation_transp_ATPase_P-type"/>
</dbReference>
<keyword evidence="3 9" id="KW-0812">Transmembrane</keyword>
<dbReference type="SUPFAM" id="SSF81665">
    <property type="entry name" value="Calcium ATPase, transmembrane domain M"/>
    <property type="match status" value="1"/>
</dbReference>
<dbReference type="InterPro" id="IPR036412">
    <property type="entry name" value="HAD-like_sf"/>
</dbReference>
<protein>
    <submittedName>
        <fullName evidence="12">Cation-transporting P-type ATPase C-terminal domain-containing protein</fullName>
    </submittedName>
</protein>
<evidence type="ECO:0000256" key="9">
    <source>
        <dbReference type="SAM" id="Phobius"/>
    </source>
</evidence>
<dbReference type="GO" id="GO:0005391">
    <property type="term" value="F:P-type sodium:potassium-exchanging transporter activity"/>
    <property type="evidence" value="ECO:0007669"/>
    <property type="project" value="TreeGrafter"/>
</dbReference>
<reference evidence="12" key="1">
    <citation type="submission" date="2022-11" db="UniProtKB">
        <authorList>
            <consortium name="WormBaseParasite"/>
        </authorList>
    </citation>
    <scope>IDENTIFICATION</scope>
</reference>
<dbReference type="InterPro" id="IPR006068">
    <property type="entry name" value="ATPase_P-typ_cation-transptr_C"/>
</dbReference>
<dbReference type="Gene3D" id="3.40.50.1000">
    <property type="entry name" value="HAD superfamily/HAD-like"/>
    <property type="match status" value="1"/>
</dbReference>
<keyword evidence="2" id="KW-1003">Cell membrane</keyword>
<evidence type="ECO:0000256" key="7">
    <source>
        <dbReference type="ARBA" id="ARBA00022989"/>
    </source>
</evidence>
<evidence type="ECO:0000313" key="12">
    <source>
        <dbReference type="WBParaSite" id="ACRNAN_scaffold1758.g25445.t1"/>
    </source>
</evidence>
<name>A0A914D2U3_9BILA</name>
<dbReference type="NCBIfam" id="TIGR01494">
    <property type="entry name" value="ATPase_P-type"/>
    <property type="match status" value="1"/>
</dbReference>
<dbReference type="Gene3D" id="1.20.1110.10">
    <property type="entry name" value="Calcium-transporting ATPase, transmembrane domain"/>
    <property type="match status" value="2"/>
</dbReference>
<evidence type="ECO:0000256" key="2">
    <source>
        <dbReference type="ARBA" id="ARBA00022475"/>
    </source>
</evidence>
<dbReference type="GO" id="GO:0005886">
    <property type="term" value="C:plasma membrane"/>
    <property type="evidence" value="ECO:0007669"/>
    <property type="project" value="UniProtKB-SubCell"/>
</dbReference>
<dbReference type="GO" id="GO:0030007">
    <property type="term" value="P:intracellular potassium ion homeostasis"/>
    <property type="evidence" value="ECO:0007669"/>
    <property type="project" value="TreeGrafter"/>
</dbReference>
<dbReference type="PRINTS" id="PR00120">
    <property type="entry name" value="HATPASE"/>
</dbReference>
<dbReference type="InterPro" id="IPR023214">
    <property type="entry name" value="HAD_sf"/>
</dbReference>
<keyword evidence="4" id="KW-0547">Nucleotide-binding</keyword>
<feature type="transmembrane region" description="Helical" evidence="9">
    <location>
        <begin position="216"/>
        <end position="234"/>
    </location>
</feature>
<dbReference type="GO" id="GO:1902600">
    <property type="term" value="P:proton transmembrane transport"/>
    <property type="evidence" value="ECO:0007669"/>
    <property type="project" value="TreeGrafter"/>
</dbReference>
<dbReference type="PANTHER" id="PTHR43294">
    <property type="entry name" value="SODIUM/POTASSIUM-TRANSPORTING ATPASE SUBUNIT ALPHA"/>
    <property type="match status" value="1"/>
</dbReference>
<keyword evidence="5" id="KW-0067">ATP-binding</keyword>
<dbReference type="GO" id="GO:0036376">
    <property type="term" value="P:sodium ion export across plasma membrane"/>
    <property type="evidence" value="ECO:0007669"/>
    <property type="project" value="TreeGrafter"/>
</dbReference>
<evidence type="ECO:0000256" key="1">
    <source>
        <dbReference type="ARBA" id="ARBA00004651"/>
    </source>
</evidence>
<keyword evidence="7 9" id="KW-1133">Transmembrane helix</keyword>
<evidence type="ECO:0000313" key="11">
    <source>
        <dbReference type="Proteomes" id="UP000887540"/>
    </source>
</evidence>
<feature type="transmembrane region" description="Helical" evidence="9">
    <location>
        <begin position="182"/>
        <end position="204"/>
    </location>
</feature>
<dbReference type="GO" id="GO:0006883">
    <property type="term" value="P:intracellular sodium ion homeostasis"/>
    <property type="evidence" value="ECO:0007669"/>
    <property type="project" value="TreeGrafter"/>
</dbReference>
<dbReference type="GO" id="GO:0005524">
    <property type="term" value="F:ATP binding"/>
    <property type="evidence" value="ECO:0007669"/>
    <property type="project" value="UniProtKB-KW"/>
</dbReference>
<feature type="domain" description="Cation-transporting P-type ATPase C-terminal" evidence="10">
    <location>
        <begin position="162"/>
        <end position="240"/>
    </location>
</feature>
<dbReference type="FunFam" id="3.40.50.1000:FF:000083">
    <property type="entry name" value="Sodium/potassium-transporting ATPase subunit alpha"/>
    <property type="match status" value="1"/>
</dbReference>
<evidence type="ECO:0000259" key="10">
    <source>
        <dbReference type="Pfam" id="PF00689"/>
    </source>
</evidence>
<dbReference type="InterPro" id="IPR001757">
    <property type="entry name" value="P_typ_ATPase"/>
</dbReference>
<dbReference type="Proteomes" id="UP000887540">
    <property type="component" value="Unplaced"/>
</dbReference>
<evidence type="ECO:0000256" key="5">
    <source>
        <dbReference type="ARBA" id="ARBA00022840"/>
    </source>
</evidence>
<accession>A0A914D2U3</accession>
<evidence type="ECO:0000256" key="8">
    <source>
        <dbReference type="ARBA" id="ARBA00023136"/>
    </source>
</evidence>
<proteinExistence type="predicted"/>
<evidence type="ECO:0000256" key="6">
    <source>
        <dbReference type="ARBA" id="ARBA00022967"/>
    </source>
</evidence>
<dbReference type="Pfam" id="PF00689">
    <property type="entry name" value="Cation_ATPase_C"/>
    <property type="match status" value="1"/>
</dbReference>
<keyword evidence="11" id="KW-1185">Reference proteome</keyword>
<dbReference type="WBParaSite" id="ACRNAN_scaffold1758.g25445.t1">
    <property type="protein sequence ID" value="ACRNAN_scaffold1758.g25445.t1"/>
    <property type="gene ID" value="ACRNAN_scaffold1758.g25445"/>
</dbReference>
<evidence type="ECO:0000256" key="3">
    <source>
        <dbReference type="ARBA" id="ARBA00022692"/>
    </source>
</evidence>
<dbReference type="Pfam" id="PF00702">
    <property type="entry name" value="Hydrolase"/>
    <property type="match status" value="1"/>
</dbReference>
<keyword evidence="8 9" id="KW-0472">Membrane</keyword>
<dbReference type="GO" id="GO:1990573">
    <property type="term" value="P:potassium ion import across plasma membrane"/>
    <property type="evidence" value="ECO:0007669"/>
    <property type="project" value="TreeGrafter"/>
</dbReference>
<dbReference type="InterPro" id="IPR023298">
    <property type="entry name" value="ATPase_P-typ_TM_dom_sf"/>
</dbReference>
<organism evidence="11 12">
    <name type="scientific">Acrobeloides nanus</name>
    <dbReference type="NCBI Taxonomy" id="290746"/>
    <lineage>
        <taxon>Eukaryota</taxon>
        <taxon>Metazoa</taxon>
        <taxon>Ecdysozoa</taxon>
        <taxon>Nematoda</taxon>
        <taxon>Chromadorea</taxon>
        <taxon>Rhabditida</taxon>
        <taxon>Tylenchina</taxon>
        <taxon>Cephalobomorpha</taxon>
        <taxon>Cephaloboidea</taxon>
        <taxon>Cephalobidae</taxon>
        <taxon>Acrobeloides</taxon>
    </lineage>
</organism>
<keyword evidence="6" id="KW-1278">Translocase</keyword>
<dbReference type="SUPFAM" id="SSF56784">
    <property type="entry name" value="HAD-like"/>
    <property type="match status" value="1"/>
</dbReference>
<sequence>MCKEAGIKVFMVTGDHHLTATAIAKQIGLIEEKPDEAPDYAVIHGVKISNLSESEWDEILAKNSVVFARTTPEQKLLIVEQCQKRQQVIAMTGDGVNDAPALKKAHIGVAMGTGSDVAKQAADIVLTDDNFASIVGAVEEGRLMFENLKKLLGYTMCHTWPEVFHIFSSRTLRQSIFTQGFFTNWWSIVAIIIELIMIGIYIYVPVINEFLGGAPISWKPWAIVAAVSIVIFIYNEVRKIYIRKYPKNRIVSLFKW</sequence>
<comment type="subcellular location">
    <subcellularLocation>
        <location evidence="1">Cell membrane</location>
        <topology evidence="1">Multi-pass membrane protein</topology>
    </subcellularLocation>
</comment>